<keyword evidence="2" id="KW-1185">Reference proteome</keyword>
<proteinExistence type="predicted"/>
<gene>
    <name evidence="1" type="ORF">GT037_003988</name>
</gene>
<protein>
    <submittedName>
        <fullName evidence="1">Uncharacterized protein</fullName>
    </submittedName>
</protein>
<dbReference type="RefSeq" id="XP_038788742.1">
    <property type="nucleotide sequence ID" value="XM_038929035.1"/>
</dbReference>
<sequence length="73" mass="8094">MICRCRYALAAALHADQFKREVGSVRAESETERAALFAAAAMGKKWSRAYRWAALQATRAPESSGWLSEMMVA</sequence>
<accession>A0A8H7EK17</accession>
<evidence type="ECO:0000313" key="1">
    <source>
        <dbReference type="EMBL" id="KAF7678607.1"/>
    </source>
</evidence>
<organism evidence="1 2">
    <name type="scientific">Alternaria burnsii</name>
    <dbReference type="NCBI Taxonomy" id="1187904"/>
    <lineage>
        <taxon>Eukaryota</taxon>
        <taxon>Fungi</taxon>
        <taxon>Dikarya</taxon>
        <taxon>Ascomycota</taxon>
        <taxon>Pezizomycotina</taxon>
        <taxon>Dothideomycetes</taxon>
        <taxon>Pleosporomycetidae</taxon>
        <taxon>Pleosporales</taxon>
        <taxon>Pleosporineae</taxon>
        <taxon>Pleosporaceae</taxon>
        <taxon>Alternaria</taxon>
        <taxon>Alternaria sect. Alternaria</taxon>
    </lineage>
</organism>
<evidence type="ECO:0000313" key="2">
    <source>
        <dbReference type="Proteomes" id="UP000596902"/>
    </source>
</evidence>
<dbReference type="GeneID" id="62202213"/>
<dbReference type="AlphaFoldDB" id="A0A8H7EK17"/>
<reference evidence="1" key="1">
    <citation type="submission" date="2020-01" db="EMBL/GenBank/DDBJ databases">
        <authorList>
            <person name="Feng Z.H.Z."/>
        </authorList>
    </citation>
    <scope>NUCLEOTIDE SEQUENCE</scope>
    <source>
        <strain evidence="1">CBS107.38</strain>
    </source>
</reference>
<reference evidence="1" key="2">
    <citation type="submission" date="2020-08" db="EMBL/GenBank/DDBJ databases">
        <title>Draft Genome Sequence of Cumin Blight Pathogen Alternaria burnsii.</title>
        <authorList>
            <person name="Feng Z."/>
        </authorList>
    </citation>
    <scope>NUCLEOTIDE SEQUENCE</scope>
    <source>
        <strain evidence="1">CBS107.38</strain>
    </source>
</reference>
<dbReference type="Proteomes" id="UP000596902">
    <property type="component" value="Unassembled WGS sequence"/>
</dbReference>
<name>A0A8H7EK17_9PLEO</name>
<dbReference type="EMBL" id="JAAABM010000004">
    <property type="protein sequence ID" value="KAF7678607.1"/>
    <property type="molecule type" value="Genomic_DNA"/>
</dbReference>
<comment type="caution">
    <text evidence="1">The sequence shown here is derived from an EMBL/GenBank/DDBJ whole genome shotgun (WGS) entry which is preliminary data.</text>
</comment>